<comment type="caution">
    <text evidence="2">The sequence shown here is derived from an EMBL/GenBank/DDBJ whole genome shotgun (WGS) entry which is preliminary data.</text>
</comment>
<dbReference type="EMBL" id="JAACJM010000134">
    <property type="protein sequence ID" value="KAF5343748.1"/>
    <property type="molecule type" value="Genomic_DNA"/>
</dbReference>
<feature type="region of interest" description="Disordered" evidence="1">
    <location>
        <begin position="48"/>
        <end position="91"/>
    </location>
</feature>
<reference evidence="2 3" key="1">
    <citation type="journal article" date="2020" name="ISME J.">
        <title>Uncovering the hidden diversity of litter-decomposition mechanisms in mushroom-forming fungi.</title>
        <authorList>
            <person name="Floudas D."/>
            <person name="Bentzer J."/>
            <person name="Ahren D."/>
            <person name="Johansson T."/>
            <person name="Persson P."/>
            <person name="Tunlid A."/>
        </authorList>
    </citation>
    <scope>NUCLEOTIDE SEQUENCE [LARGE SCALE GENOMIC DNA]</scope>
    <source>
        <strain evidence="2 3">CBS 291.85</strain>
    </source>
</reference>
<accession>A0A8H5CMU5</accession>
<sequence length="231" mass="26157">MPAPLFCVDNNVKEEVAEGNLLEVTPECSSLDPDPSSLSTRLFAGREGNSERVADAGSAGSTATTSLASSRSDVQVKSRSHRRGRSRHKSLHNVDRYKLPAHIGQVILKTRKLPMKELYTRWFMLCDDNKPDAPPGTLGNLEDHDLFIHIHRSAAIRVLDNTSAVFSTLSIWIFDQSTGEWDKTNFGSRRWIGHQEYVLSIRHNFDLAWVRPGTIRKDERYRQMMDSEIHG</sequence>
<gene>
    <name evidence="2" type="ORF">D9758_015348</name>
</gene>
<dbReference type="AlphaFoldDB" id="A0A8H5CMU5"/>
<organism evidence="2 3">
    <name type="scientific">Tetrapyrgos nigripes</name>
    <dbReference type="NCBI Taxonomy" id="182062"/>
    <lineage>
        <taxon>Eukaryota</taxon>
        <taxon>Fungi</taxon>
        <taxon>Dikarya</taxon>
        <taxon>Basidiomycota</taxon>
        <taxon>Agaricomycotina</taxon>
        <taxon>Agaricomycetes</taxon>
        <taxon>Agaricomycetidae</taxon>
        <taxon>Agaricales</taxon>
        <taxon>Marasmiineae</taxon>
        <taxon>Marasmiaceae</taxon>
        <taxon>Tetrapyrgos</taxon>
    </lineage>
</organism>
<keyword evidence="3" id="KW-1185">Reference proteome</keyword>
<dbReference type="Proteomes" id="UP000559256">
    <property type="component" value="Unassembled WGS sequence"/>
</dbReference>
<proteinExistence type="predicted"/>
<evidence type="ECO:0000313" key="3">
    <source>
        <dbReference type="Proteomes" id="UP000559256"/>
    </source>
</evidence>
<name>A0A8H5CMU5_9AGAR</name>
<evidence type="ECO:0000256" key="1">
    <source>
        <dbReference type="SAM" id="MobiDB-lite"/>
    </source>
</evidence>
<feature type="compositionally biased region" description="Low complexity" evidence="1">
    <location>
        <begin position="55"/>
        <end position="73"/>
    </location>
</feature>
<evidence type="ECO:0000313" key="2">
    <source>
        <dbReference type="EMBL" id="KAF5343748.1"/>
    </source>
</evidence>
<protein>
    <submittedName>
        <fullName evidence="2">Uncharacterized protein</fullName>
    </submittedName>
</protein>
<feature type="compositionally biased region" description="Basic residues" evidence="1">
    <location>
        <begin position="78"/>
        <end position="91"/>
    </location>
</feature>